<reference evidence="2" key="1">
    <citation type="journal article" date="2014" name="Int. J. Syst. Evol. Microbiol.">
        <title>Complete genome sequence of Corynebacterium casei LMG S-19264T (=DSM 44701T), isolated from a smear-ripened cheese.</title>
        <authorList>
            <consortium name="US DOE Joint Genome Institute (JGI-PGF)"/>
            <person name="Walter F."/>
            <person name="Albersmeier A."/>
            <person name="Kalinowski J."/>
            <person name="Ruckert C."/>
        </authorList>
    </citation>
    <scope>NUCLEOTIDE SEQUENCE</scope>
    <source>
        <strain evidence="2">CGMCC 4.7110</strain>
    </source>
</reference>
<dbReference type="AlphaFoldDB" id="A0A917XPM6"/>
<organism evidence="2 3">
    <name type="scientific">Streptomyces fuscichromogenes</name>
    <dbReference type="NCBI Taxonomy" id="1324013"/>
    <lineage>
        <taxon>Bacteria</taxon>
        <taxon>Bacillati</taxon>
        <taxon>Actinomycetota</taxon>
        <taxon>Actinomycetes</taxon>
        <taxon>Kitasatosporales</taxon>
        <taxon>Streptomycetaceae</taxon>
        <taxon>Streptomyces</taxon>
    </lineage>
</organism>
<dbReference type="EMBL" id="BMML01000066">
    <property type="protein sequence ID" value="GGN47233.1"/>
    <property type="molecule type" value="Genomic_DNA"/>
</dbReference>
<evidence type="ECO:0000313" key="3">
    <source>
        <dbReference type="Proteomes" id="UP000653411"/>
    </source>
</evidence>
<comment type="caution">
    <text evidence="2">The sequence shown here is derived from an EMBL/GenBank/DDBJ whole genome shotgun (WGS) entry which is preliminary data.</text>
</comment>
<sequence>MTASSQTPPEALPPELSPAQRLPERVPMSGAAQAAFASYGAVFPVPAGTAQQAPIAETVRAAAGVLEAAMTNGAHTPQDLAQAEADAGILFDPQKAEDIATAAAEQAHAQDQAELAERGRQVAVMAGARRRVDAVGRLIEGRPGYHLLPVAEIAAAAEYAATPYDGLPMTLTWTGRASVPDAHTTHRQVALECVSSYGGSAHLLIEGDARATLGGLLDEEARDIHAPCQTDGCGTVDDYGTSDPALMGWARLEVAGLDDEPRWYCSPQCIADALARAGDELAADDQAAAVDPGEQAQPAAAAVDQAAEDVPRCVRCGCTAAAACEGGCGWIPNLQLVDLCSACATPEELAAAGWRVVGGGQ</sequence>
<name>A0A917XPM6_9ACTN</name>
<proteinExistence type="predicted"/>
<dbReference type="RefSeq" id="WP_189269736.1">
    <property type="nucleotide sequence ID" value="NZ_BMML01000066.1"/>
</dbReference>
<reference evidence="2" key="2">
    <citation type="submission" date="2020-09" db="EMBL/GenBank/DDBJ databases">
        <authorList>
            <person name="Sun Q."/>
            <person name="Zhou Y."/>
        </authorList>
    </citation>
    <scope>NUCLEOTIDE SEQUENCE</scope>
    <source>
        <strain evidence="2">CGMCC 4.7110</strain>
    </source>
</reference>
<protein>
    <submittedName>
        <fullName evidence="2">Uncharacterized protein</fullName>
    </submittedName>
</protein>
<evidence type="ECO:0000313" key="2">
    <source>
        <dbReference type="EMBL" id="GGN47233.1"/>
    </source>
</evidence>
<gene>
    <name evidence="2" type="ORF">GCM10011578_100710</name>
</gene>
<evidence type="ECO:0000256" key="1">
    <source>
        <dbReference type="SAM" id="MobiDB-lite"/>
    </source>
</evidence>
<feature type="region of interest" description="Disordered" evidence="1">
    <location>
        <begin position="1"/>
        <end position="21"/>
    </location>
</feature>
<accession>A0A917XPM6</accession>
<keyword evidence="3" id="KW-1185">Reference proteome</keyword>
<dbReference type="Proteomes" id="UP000653411">
    <property type="component" value="Unassembled WGS sequence"/>
</dbReference>